<name>A0A7W7ZGK0_9BACT</name>
<keyword evidence="4" id="KW-0560">Oxidoreductase</keyword>
<dbReference type="GO" id="GO:0051287">
    <property type="term" value="F:NAD binding"/>
    <property type="evidence" value="ECO:0007669"/>
    <property type="project" value="InterPro"/>
</dbReference>
<dbReference type="Proteomes" id="UP000540989">
    <property type="component" value="Unassembled WGS sequence"/>
</dbReference>
<evidence type="ECO:0000313" key="5">
    <source>
        <dbReference type="Proteomes" id="UP000540989"/>
    </source>
</evidence>
<sequence>MSNKIYRIAIVGAASLAGKELGDALSDSTFAASSFTLLDEDGATGKLASAGDEISFIQPIDGNSFDAMDFVFFAGEAEVATKYWQTARKAGAGTVDMTFALEEEPGVFVRSPWVSASRELDLETSVVVAAHPAAVILGLVTARASAKFKVTGLSATVLEPASQYGRVAMDELHQQTVSLLSFQKLPRDVYDAQVAFNLLKTMGEEAKVKLAGTESRIQSHFHALLGDAPPLALQLIHAPVFHGYVISIFIELAEPTTLEAFELSLVGEHIDLLSKDSEPPSNLSATGQEEVMVTVEAADASQAENTRFKLLVAADNLKLAALHAIACARELAQLRPLGKVQ</sequence>
<feature type="domain" description="Semialdehyde dehydrogenase NAD-binding" evidence="2">
    <location>
        <begin position="7"/>
        <end position="105"/>
    </location>
</feature>
<protein>
    <submittedName>
        <fullName evidence="4">Aspartate-semialdehyde dehydrogenase</fullName>
        <ecNumber evidence="4">1.2.1.11</ecNumber>
    </submittedName>
</protein>
<dbReference type="InterPro" id="IPR000534">
    <property type="entry name" value="Semialdehyde_DH_NAD-bd"/>
</dbReference>
<dbReference type="InterPro" id="IPR012280">
    <property type="entry name" value="Semialdhyde_DH_dimer_dom"/>
</dbReference>
<dbReference type="PANTHER" id="PTHR46278">
    <property type="entry name" value="DEHYDROGENASE, PUTATIVE-RELATED"/>
    <property type="match status" value="1"/>
</dbReference>
<dbReference type="GO" id="GO:0004073">
    <property type="term" value="F:aspartate-semialdehyde dehydrogenase activity"/>
    <property type="evidence" value="ECO:0007669"/>
    <property type="project" value="UniProtKB-EC"/>
</dbReference>
<dbReference type="EC" id="1.2.1.11" evidence="4"/>
<dbReference type="AlphaFoldDB" id="A0A7W7ZGK0"/>
<dbReference type="Gene3D" id="3.30.360.10">
    <property type="entry name" value="Dihydrodipicolinate Reductase, domain 2"/>
    <property type="match status" value="1"/>
</dbReference>
<evidence type="ECO:0000313" key="4">
    <source>
        <dbReference type="EMBL" id="MBB5059529.1"/>
    </source>
</evidence>
<dbReference type="GO" id="GO:0046983">
    <property type="term" value="F:protein dimerization activity"/>
    <property type="evidence" value="ECO:0007669"/>
    <property type="project" value="InterPro"/>
</dbReference>
<evidence type="ECO:0000256" key="1">
    <source>
        <dbReference type="ARBA" id="ARBA00010584"/>
    </source>
</evidence>
<dbReference type="SUPFAM" id="SSF55347">
    <property type="entry name" value="Glyceraldehyde-3-phosphate dehydrogenase-like, C-terminal domain"/>
    <property type="match status" value="1"/>
</dbReference>
<accession>A0A7W7ZGK0</accession>
<dbReference type="GO" id="GO:0008652">
    <property type="term" value="P:amino acid biosynthetic process"/>
    <property type="evidence" value="ECO:0007669"/>
    <property type="project" value="InterPro"/>
</dbReference>
<dbReference type="Pfam" id="PF02774">
    <property type="entry name" value="Semialdhyde_dhC"/>
    <property type="match status" value="1"/>
</dbReference>
<proteinExistence type="inferred from homology"/>
<reference evidence="4 5" key="1">
    <citation type="submission" date="2020-08" db="EMBL/GenBank/DDBJ databases">
        <title>Genomic Encyclopedia of Type Strains, Phase IV (KMG-V): Genome sequencing to study the core and pangenomes of soil and plant-associated prokaryotes.</title>
        <authorList>
            <person name="Whitman W."/>
        </authorList>
    </citation>
    <scope>NUCLEOTIDE SEQUENCE [LARGE SCALE GENOMIC DNA]</scope>
    <source>
        <strain evidence="4 5">M8UP14</strain>
    </source>
</reference>
<dbReference type="RefSeq" id="WP_184221128.1">
    <property type="nucleotide sequence ID" value="NZ_JACHIP010000006.1"/>
</dbReference>
<keyword evidence="5" id="KW-1185">Reference proteome</keyword>
<comment type="caution">
    <text evidence="4">The sequence shown here is derived from an EMBL/GenBank/DDBJ whole genome shotgun (WGS) entry which is preliminary data.</text>
</comment>
<feature type="domain" description="Semialdehyde dehydrogenase dimerisation" evidence="3">
    <location>
        <begin position="153"/>
        <end position="317"/>
    </location>
</feature>
<dbReference type="PANTHER" id="PTHR46278:SF2">
    <property type="entry name" value="ASPARTATE-SEMIALDEHYDE DEHYDROGENASE"/>
    <property type="match status" value="1"/>
</dbReference>
<dbReference type="Gene3D" id="3.40.50.720">
    <property type="entry name" value="NAD(P)-binding Rossmann-like Domain"/>
    <property type="match status" value="1"/>
</dbReference>
<evidence type="ECO:0000259" key="3">
    <source>
        <dbReference type="Pfam" id="PF02774"/>
    </source>
</evidence>
<dbReference type="Pfam" id="PF01118">
    <property type="entry name" value="Semialdhyde_dh"/>
    <property type="match status" value="1"/>
</dbReference>
<dbReference type="CDD" id="cd17894">
    <property type="entry name" value="ASADH_USG1_N"/>
    <property type="match status" value="1"/>
</dbReference>
<gene>
    <name evidence="4" type="ORF">HDF16_004255</name>
</gene>
<comment type="similarity">
    <text evidence="1">Belongs to the aspartate-semialdehyde dehydrogenase family.</text>
</comment>
<dbReference type="EMBL" id="JACHIP010000006">
    <property type="protein sequence ID" value="MBB5059529.1"/>
    <property type="molecule type" value="Genomic_DNA"/>
</dbReference>
<dbReference type="InterPro" id="IPR036291">
    <property type="entry name" value="NAD(P)-bd_dom_sf"/>
</dbReference>
<dbReference type="SUPFAM" id="SSF51735">
    <property type="entry name" value="NAD(P)-binding Rossmann-fold domains"/>
    <property type="match status" value="1"/>
</dbReference>
<organism evidence="4 5">
    <name type="scientific">Granulicella aggregans</name>
    <dbReference type="NCBI Taxonomy" id="474949"/>
    <lineage>
        <taxon>Bacteria</taxon>
        <taxon>Pseudomonadati</taxon>
        <taxon>Acidobacteriota</taxon>
        <taxon>Terriglobia</taxon>
        <taxon>Terriglobales</taxon>
        <taxon>Acidobacteriaceae</taxon>
        <taxon>Granulicella</taxon>
    </lineage>
</organism>
<dbReference type="CDD" id="cd18129">
    <property type="entry name" value="ASADH_C_USG1_like"/>
    <property type="match status" value="1"/>
</dbReference>
<evidence type="ECO:0000259" key="2">
    <source>
        <dbReference type="Pfam" id="PF01118"/>
    </source>
</evidence>
<dbReference type="PIRSF" id="PIRSF000148">
    <property type="entry name" value="ASA_dh"/>
    <property type="match status" value="1"/>
</dbReference>